<dbReference type="InterPro" id="IPR036864">
    <property type="entry name" value="Zn2-C6_fun-type_DNA-bd_sf"/>
</dbReference>
<dbReference type="STRING" id="327505.A0A2H3FV88"/>
<evidence type="ECO:0000259" key="8">
    <source>
        <dbReference type="PROSITE" id="PS50048"/>
    </source>
</evidence>
<feature type="region of interest" description="Disordered" evidence="7">
    <location>
        <begin position="97"/>
        <end position="143"/>
    </location>
</feature>
<dbReference type="Proteomes" id="UP000219602">
    <property type="component" value="Chromosome 13"/>
</dbReference>
<dbReference type="SUPFAM" id="SSF57701">
    <property type="entry name" value="Zn2/Cys6 DNA-binding domain"/>
    <property type="match status" value="1"/>
</dbReference>
<accession>A0A2H3FV88</accession>
<gene>
    <name evidence="10" type="ORF">AU210_014714</name>
</gene>
<organism evidence="10 11">
    <name type="scientific">Fusarium oxysporum f. sp. radicis-cucumerinum</name>
    <dbReference type="NCBI Taxonomy" id="327505"/>
    <lineage>
        <taxon>Eukaryota</taxon>
        <taxon>Fungi</taxon>
        <taxon>Dikarya</taxon>
        <taxon>Ascomycota</taxon>
        <taxon>Pezizomycotina</taxon>
        <taxon>Sordariomycetes</taxon>
        <taxon>Hypocreomycetidae</taxon>
        <taxon>Hypocreales</taxon>
        <taxon>Nectriaceae</taxon>
        <taxon>Fusarium</taxon>
        <taxon>Fusarium oxysporum species complex</taxon>
    </lineage>
</organism>
<feature type="domain" description="C2H2-type" evidence="9">
    <location>
        <begin position="27"/>
        <end position="56"/>
    </location>
</feature>
<evidence type="ECO:0000256" key="5">
    <source>
        <dbReference type="ARBA" id="ARBA00023242"/>
    </source>
</evidence>
<evidence type="ECO:0000256" key="3">
    <source>
        <dbReference type="ARBA" id="ARBA00023015"/>
    </source>
</evidence>
<evidence type="ECO:0000256" key="7">
    <source>
        <dbReference type="SAM" id="MobiDB-lite"/>
    </source>
</evidence>
<keyword evidence="4" id="KW-0804">Transcription</keyword>
<evidence type="ECO:0000313" key="11">
    <source>
        <dbReference type="Proteomes" id="UP000219602"/>
    </source>
</evidence>
<comment type="caution">
    <text evidence="10">The sequence shown here is derived from an EMBL/GenBank/DDBJ whole genome shotgun (WGS) entry which is preliminary data.</text>
</comment>
<feature type="region of interest" description="Disordered" evidence="7">
    <location>
        <begin position="1"/>
        <end position="27"/>
    </location>
</feature>
<dbReference type="PANTHER" id="PTHR47660:SF3">
    <property type="entry name" value="FINGER DOMAIN PROTEIN, PUTATIVE (AFU_ORTHOLOGUE AFUA_4G03310)-RELATED"/>
    <property type="match status" value="1"/>
</dbReference>
<dbReference type="PROSITE" id="PS50157">
    <property type="entry name" value="ZINC_FINGER_C2H2_2"/>
    <property type="match status" value="1"/>
</dbReference>
<sequence>MQPVLFSPTRPQASSRRARDASKQGPWRCSNCPKEFAQKEYRYKHQQRCIQSSQRQKLSKQKSCTACAASKLSCDLGTPSCSRCINRNKTCRYVSASNPNATSQQIEAAQRPRGHHIRADSGQPYDNNSVVGDNSSLSNYSTRRQSELELEAVMQDAGDQSRSSATSNSLSLAALQQQQLSVPTSHGININGWNVNTQTNRPSVGFGDPTPSPGQLERDSISLFNLTNEAEAASRWQQEIPWFSQNPFLSPELPISPELEDPMQGNGFTGASEDLNFDLLGSLGILTQNRITPGQTSQPGGFSTMLNTPVSSDGRYPRTGSIAKPHSNQHSPLDVEADTEQGKTLHGAVKAARGTDLPNTAATRPQYGISQTLQSCPFHRLHKDDDLIKMVSNYPSVMLQPGVYPPFVHHKLYRCSAGDVAEPLAKAFCCVGAFYASVPVSETFVYSLINEETNKLVKGFHQIPRSDADMLAVVHAMCIYQILGFFVSVNTEQTRAAESQQMFFLKMTRRLAKQYLQTSTVKDGEETNWRKWLMDETIRRTVFLVNAINTLSCRIQKQDPNYFEPLDNDLIHNLTLPAPEVIWKASSAEEWTLAKSQLPSDDLVRTKVTIRQAVDQIKNSERLGDRGTRASQLQFDVFDDFTKLVIATADVQ</sequence>
<dbReference type="AlphaFoldDB" id="A0A2H3FV88"/>
<dbReference type="InterPro" id="IPR001138">
    <property type="entry name" value="Zn2Cys6_DnaBD"/>
</dbReference>
<evidence type="ECO:0000313" key="10">
    <source>
        <dbReference type="EMBL" id="PCD23191.1"/>
    </source>
</evidence>
<keyword evidence="3" id="KW-0805">Transcription regulation</keyword>
<dbReference type="PRINTS" id="PR00755">
    <property type="entry name" value="AFLATOXINBRP"/>
</dbReference>
<evidence type="ECO:0000256" key="6">
    <source>
        <dbReference type="PROSITE-ProRule" id="PRU00042"/>
    </source>
</evidence>
<evidence type="ECO:0000256" key="1">
    <source>
        <dbReference type="ARBA" id="ARBA00022723"/>
    </source>
</evidence>
<reference evidence="10 11" key="1">
    <citation type="journal article" date="2016" name="Environ. Microbiol.">
        <title>Effector profiles distinguish formae speciales of Fusarium oxysporum.</title>
        <authorList>
            <person name="van Dam P."/>
            <person name="Fokkens L."/>
            <person name="Schmidt S.M."/>
            <person name="Linmans J.H."/>
            <person name="Kistler H.C."/>
            <person name="Ma L.J."/>
            <person name="Rep M."/>
        </authorList>
    </citation>
    <scope>NUCLEOTIDE SEQUENCE [LARGE SCALE GENOMIC DNA]</scope>
    <source>
        <strain evidence="10 11">Forc016</strain>
    </source>
</reference>
<feature type="compositionally biased region" description="Polar residues" evidence="7">
    <location>
        <begin position="97"/>
        <end position="107"/>
    </location>
</feature>
<keyword evidence="6" id="KW-0863">Zinc-finger</keyword>
<dbReference type="PANTHER" id="PTHR47660">
    <property type="entry name" value="TRANSCRIPTION FACTOR WITH C2H2 AND ZN(2)-CYS(6) DNA BINDING DOMAIN (EUROFUNG)-RELATED-RELATED"/>
    <property type="match status" value="1"/>
</dbReference>
<keyword evidence="5" id="KW-0539">Nucleus</keyword>
<evidence type="ECO:0000256" key="2">
    <source>
        <dbReference type="ARBA" id="ARBA00022833"/>
    </source>
</evidence>
<dbReference type="PROSITE" id="PS00463">
    <property type="entry name" value="ZN2_CY6_FUNGAL_1"/>
    <property type="match status" value="1"/>
</dbReference>
<evidence type="ECO:0000256" key="4">
    <source>
        <dbReference type="ARBA" id="ARBA00023163"/>
    </source>
</evidence>
<dbReference type="Pfam" id="PF00172">
    <property type="entry name" value="Zn_clus"/>
    <property type="match status" value="1"/>
</dbReference>
<keyword evidence="2" id="KW-0862">Zinc</keyword>
<dbReference type="SMART" id="SM00066">
    <property type="entry name" value="GAL4"/>
    <property type="match status" value="1"/>
</dbReference>
<dbReference type="CDD" id="cd00067">
    <property type="entry name" value="GAL4"/>
    <property type="match status" value="1"/>
</dbReference>
<dbReference type="EMBL" id="MABQ02000011">
    <property type="protein sequence ID" value="PCD23191.1"/>
    <property type="molecule type" value="Genomic_DNA"/>
</dbReference>
<name>A0A2H3FV88_FUSOX</name>
<feature type="domain" description="Zn(2)-C6 fungal-type" evidence="8">
    <location>
        <begin position="63"/>
        <end position="93"/>
    </location>
</feature>
<evidence type="ECO:0000259" key="9">
    <source>
        <dbReference type="PROSITE" id="PS50157"/>
    </source>
</evidence>
<dbReference type="InterPro" id="IPR013087">
    <property type="entry name" value="Znf_C2H2_type"/>
</dbReference>
<dbReference type="GO" id="GO:0000981">
    <property type="term" value="F:DNA-binding transcription factor activity, RNA polymerase II-specific"/>
    <property type="evidence" value="ECO:0007669"/>
    <property type="project" value="InterPro"/>
</dbReference>
<feature type="compositionally biased region" description="Polar residues" evidence="7">
    <location>
        <begin position="124"/>
        <end position="143"/>
    </location>
</feature>
<dbReference type="Gene3D" id="4.10.240.10">
    <property type="entry name" value="Zn(2)-C6 fungal-type DNA-binding domain"/>
    <property type="match status" value="1"/>
</dbReference>
<proteinExistence type="predicted"/>
<protein>
    <recommendedName>
        <fullName evidence="12">Zn(2)-C6 fungal-type domain-containing protein</fullName>
    </recommendedName>
</protein>
<keyword evidence="1" id="KW-0479">Metal-binding</keyword>
<dbReference type="GO" id="GO:0008270">
    <property type="term" value="F:zinc ion binding"/>
    <property type="evidence" value="ECO:0007669"/>
    <property type="project" value="UniProtKB-KW"/>
</dbReference>
<reference evidence="10 11" key="2">
    <citation type="journal article" date="2017" name="Sci. Rep.">
        <title>A mobile pathogenicity chromosome in Fusarium oxysporum for infection of multiple cucurbit species.</title>
        <authorList>
            <person name="van Dam P."/>
            <person name="Fokkens L."/>
            <person name="Ayukawa Y."/>
            <person name="van der Gragt M."/>
            <person name="Ter Horst A."/>
            <person name="Brankovics B."/>
            <person name="Houterman P.M."/>
            <person name="Arie T."/>
            <person name="Rep M."/>
        </authorList>
    </citation>
    <scope>NUCLEOTIDE SEQUENCE [LARGE SCALE GENOMIC DNA]</scope>
    <source>
        <strain evidence="10 11">Forc016</strain>
    </source>
</reference>
<dbReference type="PROSITE" id="PS50048">
    <property type="entry name" value="ZN2_CY6_FUNGAL_2"/>
    <property type="match status" value="1"/>
</dbReference>
<evidence type="ECO:0008006" key="12">
    <source>
        <dbReference type="Google" id="ProtNLM"/>
    </source>
</evidence>